<dbReference type="EMBL" id="SNSA01000004">
    <property type="protein sequence ID" value="TEU27753.1"/>
    <property type="molecule type" value="Genomic_DNA"/>
</dbReference>
<gene>
    <name evidence="1" type="ORF">E2R16_10475</name>
</gene>
<dbReference type="AlphaFoldDB" id="A0A5E9PJH9"/>
<protein>
    <submittedName>
        <fullName evidence="1">Uncharacterized protein</fullName>
    </submittedName>
</protein>
<proteinExistence type="predicted"/>
<organism evidence="1 2">
    <name type="scientific">Acinetobacter seifertii</name>
    <dbReference type="NCBI Taxonomy" id="1530123"/>
    <lineage>
        <taxon>Bacteria</taxon>
        <taxon>Pseudomonadati</taxon>
        <taxon>Pseudomonadota</taxon>
        <taxon>Gammaproteobacteria</taxon>
        <taxon>Moraxellales</taxon>
        <taxon>Moraxellaceae</taxon>
        <taxon>Acinetobacter</taxon>
        <taxon>Acinetobacter calcoaceticus/baumannii complex</taxon>
    </lineage>
</organism>
<accession>A0A5E9PJH9</accession>
<comment type="caution">
    <text evidence="1">The sequence shown here is derived from an EMBL/GenBank/DDBJ whole genome shotgun (WGS) entry which is preliminary data.</text>
</comment>
<evidence type="ECO:0000313" key="1">
    <source>
        <dbReference type="EMBL" id="TEU27753.1"/>
    </source>
</evidence>
<name>A0A5E9PJH9_9GAMM</name>
<dbReference type="Proteomes" id="UP000297445">
    <property type="component" value="Unassembled WGS sequence"/>
</dbReference>
<sequence>MLCYNITIDQVFILLLFKPTHLVFERIAFIVTDKSRFYSDGQVPMIGSLGYQYEFVPKHKHLDPY</sequence>
<reference evidence="1 2" key="1">
    <citation type="submission" date="2019-03" db="EMBL/GenBank/DDBJ databases">
        <title>Draft genome sequence of an environmental Acinetobacter seifertii from Brazil.</title>
        <authorList>
            <person name="Furlan J.P.R."/>
            <person name="Stehling E.G."/>
        </authorList>
    </citation>
    <scope>NUCLEOTIDE SEQUENCE [LARGE SCALE GENOMIC DNA]</scope>
    <source>
        <strain evidence="1 2">SAb133</strain>
    </source>
</reference>
<evidence type="ECO:0000313" key="2">
    <source>
        <dbReference type="Proteomes" id="UP000297445"/>
    </source>
</evidence>